<dbReference type="AlphaFoldDB" id="A0A0C3A1M1"/>
<feature type="compositionally biased region" description="Polar residues" evidence="1">
    <location>
        <begin position="1"/>
        <end position="16"/>
    </location>
</feature>
<reference evidence="2 3" key="1">
    <citation type="submission" date="2014-04" db="EMBL/GenBank/DDBJ databases">
        <authorList>
            <consortium name="DOE Joint Genome Institute"/>
            <person name="Kuo A."/>
            <person name="Kohler A."/>
            <person name="Nagy L.G."/>
            <person name="Floudas D."/>
            <person name="Copeland A."/>
            <person name="Barry K.W."/>
            <person name="Cichocki N."/>
            <person name="Veneault-Fourrey C."/>
            <person name="LaButti K."/>
            <person name="Lindquist E.A."/>
            <person name="Lipzen A."/>
            <person name="Lundell T."/>
            <person name="Morin E."/>
            <person name="Murat C."/>
            <person name="Sun H."/>
            <person name="Tunlid A."/>
            <person name="Henrissat B."/>
            <person name="Grigoriev I.V."/>
            <person name="Hibbett D.S."/>
            <person name="Martin F."/>
            <person name="Nordberg H.P."/>
            <person name="Cantor M.N."/>
            <person name="Hua S.X."/>
        </authorList>
    </citation>
    <scope>NUCLEOTIDE SEQUENCE [LARGE SCALE GENOMIC DNA]</scope>
    <source>
        <strain evidence="2 3">Foug A</strain>
    </source>
</reference>
<organism evidence="2 3">
    <name type="scientific">Scleroderma citrinum Foug A</name>
    <dbReference type="NCBI Taxonomy" id="1036808"/>
    <lineage>
        <taxon>Eukaryota</taxon>
        <taxon>Fungi</taxon>
        <taxon>Dikarya</taxon>
        <taxon>Basidiomycota</taxon>
        <taxon>Agaricomycotina</taxon>
        <taxon>Agaricomycetes</taxon>
        <taxon>Agaricomycetidae</taxon>
        <taxon>Boletales</taxon>
        <taxon>Sclerodermatineae</taxon>
        <taxon>Sclerodermataceae</taxon>
        <taxon>Scleroderma</taxon>
    </lineage>
</organism>
<name>A0A0C3A1M1_9AGAM</name>
<accession>A0A0C3A1M1</accession>
<dbReference type="InParanoid" id="A0A0C3A1M1"/>
<sequence>MGVQLPTSDQRSSPYSNGYDDKPIRIQSILPTRLESYNLKDNASVLYKCWDW</sequence>
<evidence type="ECO:0000313" key="2">
    <source>
        <dbReference type="EMBL" id="KIM67548.1"/>
    </source>
</evidence>
<gene>
    <name evidence="2" type="ORF">SCLCIDRAFT_1210199</name>
</gene>
<proteinExistence type="predicted"/>
<dbReference type="EMBL" id="KN822012">
    <property type="protein sequence ID" value="KIM67548.1"/>
    <property type="molecule type" value="Genomic_DNA"/>
</dbReference>
<evidence type="ECO:0000313" key="3">
    <source>
        <dbReference type="Proteomes" id="UP000053989"/>
    </source>
</evidence>
<dbReference type="HOGENOM" id="CLU_3088660_0_0_1"/>
<feature type="region of interest" description="Disordered" evidence="1">
    <location>
        <begin position="1"/>
        <end position="20"/>
    </location>
</feature>
<evidence type="ECO:0000256" key="1">
    <source>
        <dbReference type="SAM" id="MobiDB-lite"/>
    </source>
</evidence>
<protein>
    <submittedName>
        <fullName evidence="2">Uncharacterized protein</fullName>
    </submittedName>
</protein>
<reference evidence="3" key="2">
    <citation type="submission" date="2015-01" db="EMBL/GenBank/DDBJ databases">
        <title>Evolutionary Origins and Diversification of the Mycorrhizal Mutualists.</title>
        <authorList>
            <consortium name="DOE Joint Genome Institute"/>
            <consortium name="Mycorrhizal Genomics Consortium"/>
            <person name="Kohler A."/>
            <person name="Kuo A."/>
            <person name="Nagy L.G."/>
            <person name="Floudas D."/>
            <person name="Copeland A."/>
            <person name="Barry K.W."/>
            <person name="Cichocki N."/>
            <person name="Veneault-Fourrey C."/>
            <person name="LaButti K."/>
            <person name="Lindquist E.A."/>
            <person name="Lipzen A."/>
            <person name="Lundell T."/>
            <person name="Morin E."/>
            <person name="Murat C."/>
            <person name="Riley R."/>
            <person name="Ohm R."/>
            <person name="Sun H."/>
            <person name="Tunlid A."/>
            <person name="Henrissat B."/>
            <person name="Grigoriev I.V."/>
            <person name="Hibbett D.S."/>
            <person name="Martin F."/>
        </authorList>
    </citation>
    <scope>NUCLEOTIDE SEQUENCE [LARGE SCALE GENOMIC DNA]</scope>
    <source>
        <strain evidence="3">Foug A</strain>
    </source>
</reference>
<dbReference type="Proteomes" id="UP000053989">
    <property type="component" value="Unassembled WGS sequence"/>
</dbReference>
<keyword evidence="3" id="KW-1185">Reference proteome</keyword>